<name>A0ABW3I5D9_9FLAO</name>
<organism evidence="1 2">
    <name type="scientific">Pseudofulvibacter geojedonensis</name>
    <dbReference type="NCBI Taxonomy" id="1123758"/>
    <lineage>
        <taxon>Bacteria</taxon>
        <taxon>Pseudomonadati</taxon>
        <taxon>Bacteroidota</taxon>
        <taxon>Flavobacteriia</taxon>
        <taxon>Flavobacteriales</taxon>
        <taxon>Flavobacteriaceae</taxon>
        <taxon>Pseudofulvibacter</taxon>
    </lineage>
</organism>
<dbReference type="EMBL" id="JBHTJM010000009">
    <property type="protein sequence ID" value="MFD0964609.1"/>
    <property type="molecule type" value="Genomic_DNA"/>
</dbReference>
<evidence type="ECO:0000313" key="2">
    <source>
        <dbReference type="Proteomes" id="UP001596997"/>
    </source>
</evidence>
<protein>
    <recommendedName>
        <fullName evidence="3">Lipoprotein</fullName>
    </recommendedName>
</protein>
<sequence>MKKVIAICLLATFISCKNETKEKQTQEVIKEVTESVSVEKKPVKKASTLFEYIEFGDKSSAAEVNDTIGDLIHVKEVSLFKEKVSEKVFVAINLSKELEKGLYGKYRIIALVFPHSKEDLRPESIERGLDFDSWYFDLKTHSDGKNTYVWGQVAEGVSSFKKVILRIINLETGKKSEKEIVIEDLGVE</sequence>
<proteinExistence type="predicted"/>
<evidence type="ECO:0008006" key="3">
    <source>
        <dbReference type="Google" id="ProtNLM"/>
    </source>
</evidence>
<reference evidence="2" key="1">
    <citation type="journal article" date="2019" name="Int. J. Syst. Evol. Microbiol.">
        <title>The Global Catalogue of Microorganisms (GCM) 10K type strain sequencing project: providing services to taxonomists for standard genome sequencing and annotation.</title>
        <authorList>
            <consortium name="The Broad Institute Genomics Platform"/>
            <consortium name="The Broad Institute Genome Sequencing Center for Infectious Disease"/>
            <person name="Wu L."/>
            <person name="Ma J."/>
        </authorList>
    </citation>
    <scope>NUCLEOTIDE SEQUENCE [LARGE SCALE GENOMIC DNA]</scope>
    <source>
        <strain evidence="2">CCUG 62114</strain>
    </source>
</reference>
<comment type="caution">
    <text evidence="1">The sequence shown here is derived from an EMBL/GenBank/DDBJ whole genome shotgun (WGS) entry which is preliminary data.</text>
</comment>
<dbReference type="PROSITE" id="PS51257">
    <property type="entry name" value="PROKAR_LIPOPROTEIN"/>
    <property type="match status" value="1"/>
</dbReference>
<dbReference type="RefSeq" id="WP_377716149.1">
    <property type="nucleotide sequence ID" value="NZ_JBHTJM010000009.1"/>
</dbReference>
<accession>A0ABW3I5D9</accession>
<keyword evidence="2" id="KW-1185">Reference proteome</keyword>
<gene>
    <name evidence="1" type="ORF">ACFQ1O_11395</name>
</gene>
<evidence type="ECO:0000313" key="1">
    <source>
        <dbReference type="EMBL" id="MFD0964609.1"/>
    </source>
</evidence>
<dbReference type="Proteomes" id="UP001596997">
    <property type="component" value="Unassembled WGS sequence"/>
</dbReference>